<organism evidence="1 2">
    <name type="scientific">candidate division MSBL1 archaeon SCGC-AAA382K21</name>
    <dbReference type="NCBI Taxonomy" id="1698283"/>
    <lineage>
        <taxon>Archaea</taxon>
        <taxon>Methanobacteriati</taxon>
        <taxon>Methanobacteriota</taxon>
        <taxon>candidate division MSBL1</taxon>
    </lineage>
</organism>
<sequence length="69" mass="7959">MVKDWTTVAVTQECIKEMEGLRKELSKIYGFDLSRCELISYLIRFYWQKTHQAKSGKAKGSSPHSQFSG</sequence>
<accession>A0A133VL33</accession>
<evidence type="ECO:0000313" key="2">
    <source>
        <dbReference type="Proteomes" id="UP000070504"/>
    </source>
</evidence>
<comment type="caution">
    <text evidence="1">The sequence shown here is derived from an EMBL/GenBank/DDBJ whole genome shotgun (WGS) entry which is preliminary data.</text>
</comment>
<keyword evidence="2" id="KW-1185">Reference proteome</keyword>
<proteinExistence type="predicted"/>
<evidence type="ECO:0000313" key="1">
    <source>
        <dbReference type="EMBL" id="KXB07152.1"/>
    </source>
</evidence>
<dbReference type="AlphaFoldDB" id="A0A133VL33"/>
<protein>
    <submittedName>
        <fullName evidence="1">Uncharacterized protein</fullName>
    </submittedName>
</protein>
<dbReference type="EMBL" id="LHYH01000010">
    <property type="protein sequence ID" value="KXB07152.1"/>
    <property type="molecule type" value="Genomic_DNA"/>
</dbReference>
<name>A0A133VL33_9EURY</name>
<gene>
    <name evidence="1" type="ORF">AKJ54_00680</name>
</gene>
<dbReference type="Proteomes" id="UP000070504">
    <property type="component" value="Unassembled WGS sequence"/>
</dbReference>
<reference evidence="1 2" key="1">
    <citation type="journal article" date="2016" name="Sci. Rep.">
        <title>Metabolic traits of an uncultured archaeal lineage -MSBL1- from brine pools of the Red Sea.</title>
        <authorList>
            <person name="Mwirichia R."/>
            <person name="Alam I."/>
            <person name="Rashid M."/>
            <person name="Vinu M."/>
            <person name="Ba-Alawi W."/>
            <person name="Anthony Kamau A."/>
            <person name="Kamanda Ngugi D."/>
            <person name="Goker M."/>
            <person name="Klenk H.P."/>
            <person name="Bajic V."/>
            <person name="Stingl U."/>
        </authorList>
    </citation>
    <scope>NUCLEOTIDE SEQUENCE [LARGE SCALE GENOMIC DNA]</scope>
    <source>
        <strain evidence="1">SCGC-AAA382K21</strain>
    </source>
</reference>